<reference evidence="1" key="1">
    <citation type="submission" date="2014-09" db="EMBL/GenBank/DDBJ databases">
        <authorList>
            <person name="Magalhaes I.L.F."/>
            <person name="Oliveira U."/>
            <person name="Santos F.R."/>
            <person name="Vidigal T.H.D.A."/>
            <person name="Brescovit A.D."/>
            <person name="Santos A.J."/>
        </authorList>
    </citation>
    <scope>NUCLEOTIDE SEQUENCE</scope>
    <source>
        <tissue evidence="1">Shoot tissue taken approximately 20 cm above the soil surface</tissue>
    </source>
</reference>
<accession>A0A0A8Y5F9</accession>
<evidence type="ECO:0000313" key="1">
    <source>
        <dbReference type="EMBL" id="JAD21199.1"/>
    </source>
</evidence>
<sequence length="40" mass="4797">MEITRDENLSILIKMLLHCILHFQTSKSCYRLRTTYSSHI</sequence>
<reference evidence="1" key="2">
    <citation type="journal article" date="2015" name="Data Brief">
        <title>Shoot transcriptome of the giant reed, Arundo donax.</title>
        <authorList>
            <person name="Barrero R.A."/>
            <person name="Guerrero F.D."/>
            <person name="Moolhuijzen P."/>
            <person name="Goolsby J.A."/>
            <person name="Tidwell J."/>
            <person name="Bellgard S.E."/>
            <person name="Bellgard M.I."/>
        </authorList>
    </citation>
    <scope>NUCLEOTIDE SEQUENCE</scope>
    <source>
        <tissue evidence="1">Shoot tissue taken approximately 20 cm above the soil surface</tissue>
    </source>
</reference>
<protein>
    <submittedName>
        <fullName evidence="1">Uncharacterized protein</fullName>
    </submittedName>
</protein>
<dbReference type="AlphaFoldDB" id="A0A0A8Y5F9"/>
<dbReference type="EMBL" id="GBRH01276696">
    <property type="protein sequence ID" value="JAD21199.1"/>
    <property type="molecule type" value="Transcribed_RNA"/>
</dbReference>
<organism evidence="1">
    <name type="scientific">Arundo donax</name>
    <name type="common">Giant reed</name>
    <name type="synonym">Donax arundinaceus</name>
    <dbReference type="NCBI Taxonomy" id="35708"/>
    <lineage>
        <taxon>Eukaryota</taxon>
        <taxon>Viridiplantae</taxon>
        <taxon>Streptophyta</taxon>
        <taxon>Embryophyta</taxon>
        <taxon>Tracheophyta</taxon>
        <taxon>Spermatophyta</taxon>
        <taxon>Magnoliopsida</taxon>
        <taxon>Liliopsida</taxon>
        <taxon>Poales</taxon>
        <taxon>Poaceae</taxon>
        <taxon>PACMAD clade</taxon>
        <taxon>Arundinoideae</taxon>
        <taxon>Arundineae</taxon>
        <taxon>Arundo</taxon>
    </lineage>
</organism>
<name>A0A0A8Y5F9_ARUDO</name>
<proteinExistence type="predicted"/>